<name>A0ABW1M9S9_9ACTN</name>
<accession>A0ABW1M9S9</accession>
<evidence type="ECO:0000313" key="3">
    <source>
        <dbReference type="Proteomes" id="UP001596242"/>
    </source>
</evidence>
<comment type="caution">
    <text evidence="2">The sequence shown here is derived from an EMBL/GenBank/DDBJ whole genome shotgun (WGS) entry which is preliminary data.</text>
</comment>
<evidence type="ECO:0000256" key="1">
    <source>
        <dbReference type="SAM" id="MobiDB-lite"/>
    </source>
</evidence>
<protein>
    <submittedName>
        <fullName evidence="2">Uncharacterized protein</fullName>
    </submittedName>
</protein>
<reference evidence="3" key="1">
    <citation type="journal article" date="2019" name="Int. J. Syst. Evol. Microbiol.">
        <title>The Global Catalogue of Microorganisms (GCM) 10K type strain sequencing project: providing services to taxonomists for standard genome sequencing and annotation.</title>
        <authorList>
            <consortium name="The Broad Institute Genomics Platform"/>
            <consortium name="The Broad Institute Genome Sequencing Center for Infectious Disease"/>
            <person name="Wu L."/>
            <person name="Ma J."/>
        </authorList>
    </citation>
    <scope>NUCLEOTIDE SEQUENCE [LARGE SCALE GENOMIC DNA]</scope>
    <source>
        <strain evidence="3">JCM 12763</strain>
    </source>
</reference>
<feature type="compositionally biased region" description="Basic and acidic residues" evidence="1">
    <location>
        <begin position="83"/>
        <end position="94"/>
    </location>
</feature>
<dbReference type="RefSeq" id="WP_386405585.1">
    <property type="nucleotide sequence ID" value="NZ_JBHSPT010000106.1"/>
</dbReference>
<sequence length="103" mass="11803">MATGSGGREERQDHEDRQDDADDEHHRSDRGVVPEHQRRRPGREGAAGDPRPMVRREDVKYLSVSETVSWTQAATTARGASSRADRRRTDEPARRIRRWRTAA</sequence>
<feature type="region of interest" description="Disordered" evidence="1">
    <location>
        <begin position="1"/>
        <end position="103"/>
    </location>
</feature>
<dbReference type="Proteomes" id="UP001596242">
    <property type="component" value="Unassembled WGS sequence"/>
</dbReference>
<keyword evidence="3" id="KW-1185">Reference proteome</keyword>
<feature type="compositionally biased region" description="Low complexity" evidence="1">
    <location>
        <begin position="73"/>
        <end position="82"/>
    </location>
</feature>
<gene>
    <name evidence="2" type="ORF">ACFP50_33305</name>
</gene>
<proteinExistence type="predicted"/>
<evidence type="ECO:0000313" key="2">
    <source>
        <dbReference type="EMBL" id="MFC6060101.1"/>
    </source>
</evidence>
<dbReference type="EMBL" id="JBHSPT010000106">
    <property type="protein sequence ID" value="MFC6060101.1"/>
    <property type="molecule type" value="Genomic_DNA"/>
</dbReference>
<organism evidence="2 3">
    <name type="scientific">Streptomyces pratens</name>
    <dbReference type="NCBI Taxonomy" id="887456"/>
    <lineage>
        <taxon>Bacteria</taxon>
        <taxon>Bacillati</taxon>
        <taxon>Actinomycetota</taxon>
        <taxon>Actinomycetes</taxon>
        <taxon>Kitasatosporales</taxon>
        <taxon>Streptomycetaceae</taxon>
        <taxon>Streptomyces</taxon>
    </lineage>
</organism>
<feature type="compositionally biased region" description="Basic and acidic residues" evidence="1">
    <location>
        <begin position="7"/>
        <end position="36"/>
    </location>
</feature>